<comment type="caution">
    <text evidence="1">The sequence shown here is derived from an EMBL/GenBank/DDBJ whole genome shotgun (WGS) entry which is preliminary data.</text>
</comment>
<proteinExistence type="predicted"/>
<organism evidence="1 2">
    <name type="scientific">Devosia nanyangense</name>
    <dbReference type="NCBI Taxonomy" id="1228055"/>
    <lineage>
        <taxon>Bacteria</taxon>
        <taxon>Pseudomonadati</taxon>
        <taxon>Pseudomonadota</taxon>
        <taxon>Alphaproteobacteria</taxon>
        <taxon>Hyphomicrobiales</taxon>
        <taxon>Devosiaceae</taxon>
        <taxon>Devosia</taxon>
    </lineage>
</organism>
<sequence length="149" mass="16855">MELPQPEVGQVIQYGYLWQREDAQGREDSLKSRPCAIVLAIVPSRGEEHGTHVAVAPITHSPPDDPRSAVEIPPDVKKRLGLDDERSWIILTEINRFSWPGPDLVPLRARARLKEFIYGSLPKALINEMLRVLAIHIRAGRLKVVKRTE</sequence>
<accession>A0A933NZW1</accession>
<reference evidence="1" key="1">
    <citation type="submission" date="2020-07" db="EMBL/GenBank/DDBJ databases">
        <title>Huge and variable diversity of episymbiotic CPR bacteria and DPANN archaea in groundwater ecosystems.</title>
        <authorList>
            <person name="He C.Y."/>
            <person name="Keren R."/>
            <person name="Whittaker M."/>
            <person name="Farag I.F."/>
            <person name="Doudna J."/>
            <person name="Cate J.H.D."/>
            <person name="Banfield J.F."/>
        </authorList>
    </citation>
    <scope>NUCLEOTIDE SEQUENCE</scope>
    <source>
        <strain evidence="1">NC_groundwater_1586_Pr3_B-0.1um_66_15</strain>
    </source>
</reference>
<dbReference type="EMBL" id="JACRAF010000061">
    <property type="protein sequence ID" value="MBI4923765.1"/>
    <property type="molecule type" value="Genomic_DNA"/>
</dbReference>
<gene>
    <name evidence="1" type="ORF">HY834_18665</name>
</gene>
<protein>
    <recommendedName>
        <fullName evidence="3">Growth inhibitor PemK</fullName>
    </recommendedName>
</protein>
<dbReference type="AlphaFoldDB" id="A0A933NZW1"/>
<dbReference type="Proteomes" id="UP000782610">
    <property type="component" value="Unassembled WGS sequence"/>
</dbReference>
<evidence type="ECO:0000313" key="1">
    <source>
        <dbReference type="EMBL" id="MBI4923765.1"/>
    </source>
</evidence>
<evidence type="ECO:0000313" key="2">
    <source>
        <dbReference type="Proteomes" id="UP000782610"/>
    </source>
</evidence>
<name>A0A933NZW1_9HYPH</name>
<evidence type="ECO:0008006" key="3">
    <source>
        <dbReference type="Google" id="ProtNLM"/>
    </source>
</evidence>